<protein>
    <submittedName>
        <fullName evidence="3">Uncharacterized protein</fullName>
    </submittedName>
</protein>
<dbReference type="AlphaFoldDB" id="A0A251TFZ4"/>
<proteinExistence type="predicted"/>
<evidence type="ECO:0000313" key="4">
    <source>
        <dbReference type="Proteomes" id="UP000215914"/>
    </source>
</evidence>
<feature type="transmembrane region" description="Helical" evidence="1">
    <location>
        <begin position="45"/>
        <end position="68"/>
    </location>
</feature>
<reference evidence="3" key="2">
    <citation type="submission" date="2017-02" db="EMBL/GenBank/DDBJ databases">
        <title>Sunflower complete genome.</title>
        <authorList>
            <person name="Langlade N."/>
            <person name="Munos S."/>
        </authorList>
    </citation>
    <scope>NUCLEOTIDE SEQUENCE [LARGE SCALE GENOMIC DNA]</scope>
    <source>
        <tissue evidence="3">Leaves</tissue>
    </source>
</reference>
<feature type="transmembrane region" description="Helical" evidence="1">
    <location>
        <begin position="74"/>
        <end position="91"/>
    </location>
</feature>
<reference evidence="2 4" key="1">
    <citation type="journal article" date="2017" name="Nature">
        <title>The sunflower genome provides insights into oil metabolism, flowering and Asterid evolution.</title>
        <authorList>
            <person name="Badouin H."/>
            <person name="Gouzy J."/>
            <person name="Grassa C.J."/>
            <person name="Murat F."/>
            <person name="Staton S.E."/>
            <person name="Cottret L."/>
            <person name="Lelandais-Briere C."/>
            <person name="Owens G.L."/>
            <person name="Carrere S."/>
            <person name="Mayjonade B."/>
            <person name="Legrand L."/>
            <person name="Gill N."/>
            <person name="Kane N.C."/>
            <person name="Bowers J.E."/>
            <person name="Hubner S."/>
            <person name="Bellec A."/>
            <person name="Berard A."/>
            <person name="Berges H."/>
            <person name="Blanchet N."/>
            <person name="Boniface M.C."/>
            <person name="Brunel D."/>
            <person name="Catrice O."/>
            <person name="Chaidir N."/>
            <person name="Claudel C."/>
            <person name="Donnadieu C."/>
            <person name="Faraut T."/>
            <person name="Fievet G."/>
            <person name="Helmstetter N."/>
            <person name="King M."/>
            <person name="Knapp S.J."/>
            <person name="Lai Z."/>
            <person name="Le Paslier M.C."/>
            <person name="Lippi Y."/>
            <person name="Lorenzon L."/>
            <person name="Mandel J.R."/>
            <person name="Marage G."/>
            <person name="Marchand G."/>
            <person name="Marquand E."/>
            <person name="Bret-Mestries E."/>
            <person name="Morien E."/>
            <person name="Nambeesan S."/>
            <person name="Nguyen T."/>
            <person name="Pegot-Espagnet P."/>
            <person name="Pouilly N."/>
            <person name="Raftis F."/>
            <person name="Sallet E."/>
            <person name="Schiex T."/>
            <person name="Thomas J."/>
            <person name="Vandecasteele C."/>
            <person name="Vares D."/>
            <person name="Vear F."/>
            <person name="Vautrin S."/>
            <person name="Crespi M."/>
            <person name="Mangin B."/>
            <person name="Burke J.M."/>
            <person name="Salse J."/>
            <person name="Munos S."/>
            <person name="Vincourt P."/>
            <person name="Rieseberg L.H."/>
            <person name="Langlade N.B."/>
        </authorList>
    </citation>
    <scope>NUCLEOTIDE SEQUENCE [LARGE SCALE GENOMIC DNA]</scope>
    <source>
        <strain evidence="4">cv. SF193</strain>
        <tissue evidence="2">Leaves</tissue>
    </source>
</reference>
<keyword evidence="4" id="KW-1185">Reference proteome</keyword>
<dbReference type="EMBL" id="MNCJ02000322">
    <property type="protein sequence ID" value="KAF5798227.1"/>
    <property type="molecule type" value="Genomic_DNA"/>
</dbReference>
<evidence type="ECO:0000313" key="2">
    <source>
        <dbReference type="EMBL" id="KAF5798227.1"/>
    </source>
</evidence>
<gene>
    <name evidence="3" type="ORF">HannXRQ_Chr10g0278921</name>
    <name evidence="2" type="ORF">HanXRQr2_Chr07g0290381</name>
</gene>
<dbReference type="PANTHER" id="PTHR12242">
    <property type="entry name" value="OS02G0130600 PROTEIN-RELATED"/>
    <property type="match status" value="1"/>
</dbReference>
<evidence type="ECO:0000256" key="1">
    <source>
        <dbReference type="SAM" id="Phobius"/>
    </source>
</evidence>
<sequence>MQLHSQAATEIINVTTSCLQVQNAPVGILYEDETWRTCLESFHPAWLLVYRLVAFGVMLALLIANLIVYGANSLFFYTHWTFALVTFYFAVRNVADYMYTF</sequence>
<name>A0A251TFZ4_HELAN</name>
<keyword evidence="1" id="KW-1133">Transmembrane helix</keyword>
<dbReference type="EMBL" id="CM007899">
    <property type="protein sequence ID" value="OTG09663.1"/>
    <property type="molecule type" value="Genomic_DNA"/>
</dbReference>
<dbReference type="Gramene" id="mRNA:HanXRQr2_Chr07g0290381">
    <property type="protein sequence ID" value="mRNA:HanXRQr2_Chr07g0290381"/>
    <property type="gene ID" value="HanXRQr2_Chr07g0290381"/>
</dbReference>
<evidence type="ECO:0000313" key="3">
    <source>
        <dbReference type="EMBL" id="OTG09663.1"/>
    </source>
</evidence>
<organism evidence="3 4">
    <name type="scientific">Helianthus annuus</name>
    <name type="common">Common sunflower</name>
    <dbReference type="NCBI Taxonomy" id="4232"/>
    <lineage>
        <taxon>Eukaryota</taxon>
        <taxon>Viridiplantae</taxon>
        <taxon>Streptophyta</taxon>
        <taxon>Embryophyta</taxon>
        <taxon>Tracheophyta</taxon>
        <taxon>Spermatophyta</taxon>
        <taxon>Magnoliopsida</taxon>
        <taxon>eudicotyledons</taxon>
        <taxon>Gunneridae</taxon>
        <taxon>Pentapetalae</taxon>
        <taxon>asterids</taxon>
        <taxon>campanulids</taxon>
        <taxon>Asterales</taxon>
        <taxon>Asteraceae</taxon>
        <taxon>Asteroideae</taxon>
        <taxon>Heliantheae alliance</taxon>
        <taxon>Heliantheae</taxon>
        <taxon>Helianthus</taxon>
    </lineage>
</organism>
<accession>A0A251TFZ4</accession>
<dbReference type="InParanoid" id="A0A251TFZ4"/>
<keyword evidence="1" id="KW-0812">Transmembrane</keyword>
<reference evidence="2" key="3">
    <citation type="submission" date="2020-06" db="EMBL/GenBank/DDBJ databases">
        <title>Helianthus annuus Genome sequencing and assembly Release 2.</title>
        <authorList>
            <person name="Gouzy J."/>
            <person name="Langlade N."/>
            <person name="Munos S."/>
        </authorList>
    </citation>
    <scope>NUCLEOTIDE SEQUENCE</scope>
    <source>
        <tissue evidence="2">Leaves</tissue>
    </source>
</reference>
<keyword evidence="1" id="KW-0472">Membrane</keyword>
<dbReference type="Proteomes" id="UP000215914">
    <property type="component" value="Chromosome 10"/>
</dbReference>
<dbReference type="PANTHER" id="PTHR12242:SF47">
    <property type="entry name" value="TRANSMEMBRANE PROTEIN"/>
    <property type="match status" value="1"/>
</dbReference>